<organism evidence="2 3">
    <name type="scientific">Corynebacterium spheniscorum</name>
    <dbReference type="NCBI Taxonomy" id="185761"/>
    <lineage>
        <taxon>Bacteria</taxon>
        <taxon>Bacillati</taxon>
        <taxon>Actinomycetota</taxon>
        <taxon>Actinomycetes</taxon>
        <taxon>Mycobacteriales</taxon>
        <taxon>Corynebacteriaceae</taxon>
        <taxon>Corynebacterium</taxon>
    </lineage>
</organism>
<dbReference type="Proteomes" id="UP000199065">
    <property type="component" value="Unassembled WGS sequence"/>
</dbReference>
<evidence type="ECO:0000259" key="1">
    <source>
        <dbReference type="Pfam" id="PF00117"/>
    </source>
</evidence>
<dbReference type="CDD" id="cd01741">
    <property type="entry name" value="GATase1_1"/>
    <property type="match status" value="1"/>
</dbReference>
<sequence length="228" mass="25238">MRISVFQPDPICPLARMHTWLEETGAQVDLIELFHELRFPTHTHGIIVLGGRMDAQDDTISWLAPLKQYLCSITAPILGVCLGHQILAEAFGGQLHIADPKGPEDGAFRVHFHPAATDDPVVGAMTHASNIMCALSHYDSVACLPPGDVELAYSEKYLQAFRLGNRWGVQFHPEVTPTIMGQWWANTGGDAQEMEARMRAVDSDIIRGGRGLTHGFVEFCQQLHSETR</sequence>
<proteinExistence type="predicted"/>
<dbReference type="OrthoDB" id="5196541at2"/>
<keyword evidence="2" id="KW-0808">Transferase</keyword>
<dbReference type="InterPro" id="IPR044992">
    <property type="entry name" value="ChyE-like"/>
</dbReference>
<feature type="domain" description="Glutamine amidotransferase" evidence="1">
    <location>
        <begin position="21"/>
        <end position="182"/>
    </location>
</feature>
<dbReference type="PROSITE" id="PS51273">
    <property type="entry name" value="GATASE_TYPE_1"/>
    <property type="match status" value="1"/>
</dbReference>
<dbReference type="Gene3D" id="3.40.50.880">
    <property type="match status" value="1"/>
</dbReference>
<evidence type="ECO:0000313" key="3">
    <source>
        <dbReference type="Proteomes" id="UP000199065"/>
    </source>
</evidence>
<evidence type="ECO:0000313" key="2">
    <source>
        <dbReference type="EMBL" id="SFG55087.1"/>
    </source>
</evidence>
<dbReference type="Pfam" id="PF00117">
    <property type="entry name" value="GATase"/>
    <property type="match status" value="1"/>
</dbReference>
<dbReference type="PANTHER" id="PTHR42695">
    <property type="entry name" value="GLUTAMINE AMIDOTRANSFERASE YLR126C-RELATED"/>
    <property type="match status" value="1"/>
</dbReference>
<dbReference type="InterPro" id="IPR017926">
    <property type="entry name" value="GATASE"/>
</dbReference>
<keyword evidence="3" id="KW-1185">Reference proteome</keyword>
<accession>A0A1I2SVZ3</accession>
<dbReference type="AlphaFoldDB" id="A0A1I2SVZ3"/>
<dbReference type="InterPro" id="IPR029062">
    <property type="entry name" value="Class_I_gatase-like"/>
</dbReference>
<dbReference type="GO" id="GO:0016740">
    <property type="term" value="F:transferase activity"/>
    <property type="evidence" value="ECO:0007669"/>
    <property type="project" value="UniProtKB-KW"/>
</dbReference>
<dbReference type="EMBL" id="FOPJ01000006">
    <property type="protein sequence ID" value="SFG55087.1"/>
    <property type="molecule type" value="Genomic_DNA"/>
</dbReference>
<protein>
    <submittedName>
        <fullName evidence="2">GMP synthase-Glutamine amidotransferase</fullName>
    </submittedName>
</protein>
<gene>
    <name evidence="2" type="ORF">SAMN05660282_01199</name>
</gene>
<dbReference type="RefSeq" id="WP_092285446.1">
    <property type="nucleotide sequence ID" value="NZ_FOPJ01000006.1"/>
</dbReference>
<dbReference type="PANTHER" id="PTHR42695:SF5">
    <property type="entry name" value="GLUTAMINE AMIDOTRANSFERASE YLR126C-RELATED"/>
    <property type="match status" value="1"/>
</dbReference>
<keyword evidence="2" id="KW-0315">Glutamine amidotransferase</keyword>
<reference evidence="2 3" key="1">
    <citation type="submission" date="2016-10" db="EMBL/GenBank/DDBJ databases">
        <authorList>
            <person name="de Groot N.N."/>
        </authorList>
    </citation>
    <scope>NUCLEOTIDE SEQUENCE [LARGE SCALE GENOMIC DNA]</scope>
    <source>
        <strain>J11</strain>
        <strain evidence="3">PG 39</strain>
    </source>
</reference>
<dbReference type="GO" id="GO:0005829">
    <property type="term" value="C:cytosol"/>
    <property type="evidence" value="ECO:0007669"/>
    <property type="project" value="TreeGrafter"/>
</dbReference>
<dbReference type="PRINTS" id="PR00096">
    <property type="entry name" value="GATASE"/>
</dbReference>
<dbReference type="STRING" id="185761.SAMN05660282_01199"/>
<name>A0A1I2SVZ3_9CORY</name>
<dbReference type="SUPFAM" id="SSF52317">
    <property type="entry name" value="Class I glutamine amidotransferase-like"/>
    <property type="match status" value="1"/>
</dbReference>